<dbReference type="InterPro" id="IPR036028">
    <property type="entry name" value="SH3-like_dom_sf"/>
</dbReference>
<keyword evidence="2" id="KW-0472">Membrane</keyword>
<evidence type="ECO:0000256" key="2">
    <source>
        <dbReference type="SAM" id="Phobius"/>
    </source>
</evidence>
<name>A0A139AX59_GONPJ</name>
<sequence>MPHTTRPLPLLAATLFLLLALSHHASAQNQAADCAVFENLYAQVNKDLPWPKGNCCGWAISDRQAVTCTSNATDGRIVEAFFTNVSFPGATIPPLASLDRVQQLSLDDNMLTGQIPPLASLIRLRQLWLDHNNLTGPIPDMSGINNLATIVLYYNNLTGNVDNVFPQSVSTCTITFDETNPGLYTCNNSYPDNCNAVARFAQYFTKQTKDVCDAAAAAASASASSASAASATPPSPAAASSPTGTPQSLNPGSASSAAAEGPGATNSVTPSQATATSGGKGSGILIPVIAAVGTVLVIGIAVGAFIFVRRSRRKNAEVPSSPAHPGPGPDMARAGAGAGAGAGRQYQYNGPGSMSLATDPDTVMRKDSTPPSRRTTTSAGTSSRTVGGSQQLSTAGGEDDLLSESPHWTFMYFAGVANKNARQIDIPSGSPVLWVEEEFTPRNGDEVAVSVGDQFKLRAVFRDGWGYGRNVETEQAGLLPLDHLRLGSEPQPPPSAYPYGRFESVRFPSKAYAPPGSGSSGSTAYDSNGSSNLNVHSRRGSGAVGGFGGMAPSEAAPLIPSGVSPMDGYSQRMRSRVWFRGVGPVPVPSAQCEWIPAVAVWCIRAVAVEWLPPVDVDEGRAQAVRPSRVRAVG</sequence>
<evidence type="ECO:0000313" key="4">
    <source>
        <dbReference type="EMBL" id="KXS21289.1"/>
    </source>
</evidence>
<feature type="signal peptide" evidence="3">
    <location>
        <begin position="1"/>
        <end position="27"/>
    </location>
</feature>
<dbReference type="AlphaFoldDB" id="A0A139AX59"/>
<feature type="region of interest" description="Disordered" evidence="1">
    <location>
        <begin position="225"/>
        <end position="280"/>
    </location>
</feature>
<feature type="compositionally biased region" description="Low complexity" evidence="1">
    <location>
        <begin position="225"/>
        <end position="243"/>
    </location>
</feature>
<feature type="chain" id="PRO_5007296490" description="SH3 domain-containing protein" evidence="3">
    <location>
        <begin position="28"/>
        <end position="633"/>
    </location>
</feature>
<feature type="compositionally biased region" description="Polar residues" evidence="1">
    <location>
        <begin position="523"/>
        <end position="535"/>
    </location>
</feature>
<dbReference type="SUPFAM" id="SSF52058">
    <property type="entry name" value="L domain-like"/>
    <property type="match status" value="1"/>
</dbReference>
<keyword evidence="2" id="KW-0812">Transmembrane</keyword>
<feature type="compositionally biased region" description="Low complexity" evidence="1">
    <location>
        <begin position="369"/>
        <end position="389"/>
    </location>
</feature>
<feature type="compositionally biased region" description="Low complexity" evidence="1">
    <location>
        <begin position="251"/>
        <end position="264"/>
    </location>
</feature>
<protein>
    <recommendedName>
        <fullName evidence="6">SH3 domain-containing protein</fullName>
    </recommendedName>
</protein>
<feature type="region of interest" description="Disordered" evidence="1">
    <location>
        <begin position="313"/>
        <end position="400"/>
    </location>
</feature>
<dbReference type="Proteomes" id="UP000070544">
    <property type="component" value="Unassembled WGS sequence"/>
</dbReference>
<reference evidence="4 5" key="1">
    <citation type="journal article" date="2015" name="Genome Biol. Evol.">
        <title>Phylogenomic analyses indicate that early fungi evolved digesting cell walls of algal ancestors of land plants.</title>
        <authorList>
            <person name="Chang Y."/>
            <person name="Wang S."/>
            <person name="Sekimoto S."/>
            <person name="Aerts A.L."/>
            <person name="Choi C."/>
            <person name="Clum A."/>
            <person name="LaButti K.M."/>
            <person name="Lindquist E.A."/>
            <person name="Yee Ngan C."/>
            <person name="Ohm R.A."/>
            <person name="Salamov A.A."/>
            <person name="Grigoriev I.V."/>
            <person name="Spatafora J.W."/>
            <person name="Berbee M.L."/>
        </authorList>
    </citation>
    <scope>NUCLEOTIDE SEQUENCE [LARGE SCALE GENOMIC DNA]</scope>
    <source>
        <strain evidence="4 5">JEL478</strain>
    </source>
</reference>
<organism evidence="4 5">
    <name type="scientific">Gonapodya prolifera (strain JEL478)</name>
    <name type="common">Monoblepharis prolifera</name>
    <dbReference type="NCBI Taxonomy" id="1344416"/>
    <lineage>
        <taxon>Eukaryota</taxon>
        <taxon>Fungi</taxon>
        <taxon>Fungi incertae sedis</taxon>
        <taxon>Chytridiomycota</taxon>
        <taxon>Chytridiomycota incertae sedis</taxon>
        <taxon>Monoblepharidomycetes</taxon>
        <taxon>Monoblepharidales</taxon>
        <taxon>Gonapodyaceae</taxon>
        <taxon>Gonapodya</taxon>
    </lineage>
</organism>
<keyword evidence="5" id="KW-1185">Reference proteome</keyword>
<dbReference type="OrthoDB" id="2112277at2759"/>
<evidence type="ECO:0000256" key="1">
    <source>
        <dbReference type="SAM" id="MobiDB-lite"/>
    </source>
</evidence>
<dbReference type="Gene3D" id="3.80.10.10">
    <property type="entry name" value="Ribonuclease Inhibitor"/>
    <property type="match status" value="1"/>
</dbReference>
<evidence type="ECO:0008006" key="6">
    <source>
        <dbReference type="Google" id="ProtNLM"/>
    </source>
</evidence>
<dbReference type="InterPro" id="IPR032675">
    <property type="entry name" value="LRR_dom_sf"/>
</dbReference>
<proteinExistence type="predicted"/>
<dbReference type="SUPFAM" id="SSF50044">
    <property type="entry name" value="SH3-domain"/>
    <property type="match status" value="1"/>
</dbReference>
<feature type="region of interest" description="Disordered" evidence="1">
    <location>
        <begin position="513"/>
        <end position="537"/>
    </location>
</feature>
<feature type="transmembrane region" description="Helical" evidence="2">
    <location>
        <begin position="284"/>
        <end position="308"/>
    </location>
</feature>
<dbReference type="Gene3D" id="2.30.30.40">
    <property type="entry name" value="SH3 Domains"/>
    <property type="match status" value="1"/>
</dbReference>
<dbReference type="EMBL" id="KQ965733">
    <property type="protein sequence ID" value="KXS21289.1"/>
    <property type="molecule type" value="Genomic_DNA"/>
</dbReference>
<dbReference type="Pfam" id="PF00560">
    <property type="entry name" value="LRR_1"/>
    <property type="match status" value="1"/>
</dbReference>
<evidence type="ECO:0000313" key="5">
    <source>
        <dbReference type="Proteomes" id="UP000070544"/>
    </source>
</evidence>
<evidence type="ECO:0000256" key="3">
    <source>
        <dbReference type="SAM" id="SignalP"/>
    </source>
</evidence>
<accession>A0A139AX59</accession>
<dbReference type="InterPro" id="IPR001611">
    <property type="entry name" value="Leu-rich_rpt"/>
</dbReference>
<dbReference type="PANTHER" id="PTHR48010">
    <property type="entry name" value="OS05G0588300 PROTEIN"/>
    <property type="match status" value="1"/>
</dbReference>
<feature type="compositionally biased region" description="Polar residues" evidence="1">
    <location>
        <begin position="265"/>
        <end position="277"/>
    </location>
</feature>
<feature type="compositionally biased region" description="Polar residues" evidence="1">
    <location>
        <begin position="346"/>
        <end position="356"/>
    </location>
</feature>
<keyword evidence="3" id="KW-0732">Signal</keyword>
<dbReference type="InterPro" id="IPR050994">
    <property type="entry name" value="At_inactive_RLKs"/>
</dbReference>
<keyword evidence="2" id="KW-1133">Transmembrane helix</keyword>
<dbReference type="PANTHER" id="PTHR48010:SF58">
    <property type="entry name" value="RECEPTOR PROTEIN KINASE-LIKE PROTEIN ZAR1"/>
    <property type="match status" value="1"/>
</dbReference>
<gene>
    <name evidence="4" type="ORF">M427DRAFT_40877</name>
</gene>